<evidence type="ECO:0000259" key="12">
    <source>
        <dbReference type="PROSITE" id="PS50865"/>
    </source>
</evidence>
<accession>A0A8W8NK48</accession>
<comment type="function">
    <text evidence="7">Protein-lysine N-methyltransferase. Monomethylates PRMT5, modulating its transcriptional activity. May also act as a histone methyltransferase. Plays a critical role in cardiac development. Acts as a key epigenetic regulator of gene expression during cardiac development via its dual activities as a methyltransferase and negative regulator of HDAC1.</text>
</comment>
<dbReference type="GO" id="GO:0008168">
    <property type="term" value="F:methyltransferase activity"/>
    <property type="evidence" value="ECO:0007669"/>
    <property type="project" value="UniProtKB-KW"/>
</dbReference>
<evidence type="ECO:0000259" key="11">
    <source>
        <dbReference type="PROSITE" id="PS50280"/>
    </source>
</evidence>
<dbReference type="PANTHER" id="PTHR46165:SF7">
    <property type="entry name" value="SET AND MYND DOMAIN-CONTAINING PROTEIN 4"/>
    <property type="match status" value="1"/>
</dbReference>
<dbReference type="GO" id="GO:0005634">
    <property type="term" value="C:nucleus"/>
    <property type="evidence" value="ECO:0007669"/>
    <property type="project" value="TreeGrafter"/>
</dbReference>
<dbReference type="PROSITE" id="PS50865">
    <property type="entry name" value="ZF_MYND_2"/>
    <property type="match status" value="1"/>
</dbReference>
<dbReference type="CDD" id="cd10536">
    <property type="entry name" value="SET_SMYD4"/>
    <property type="match status" value="1"/>
</dbReference>
<evidence type="ECO:0000256" key="6">
    <source>
        <dbReference type="ARBA" id="ARBA00022833"/>
    </source>
</evidence>
<dbReference type="GO" id="GO:0042826">
    <property type="term" value="F:histone deacetylase binding"/>
    <property type="evidence" value="ECO:0007669"/>
    <property type="project" value="TreeGrafter"/>
</dbReference>
<evidence type="ECO:0000256" key="2">
    <source>
        <dbReference type="ARBA" id="ARBA00022679"/>
    </source>
</evidence>
<dbReference type="EnsemblMetazoa" id="G6179.1">
    <property type="protein sequence ID" value="G6179.1:cds"/>
    <property type="gene ID" value="G6179"/>
</dbReference>
<evidence type="ECO:0000256" key="7">
    <source>
        <dbReference type="ARBA" id="ARBA00093423"/>
    </source>
</evidence>
<dbReference type="PANTHER" id="PTHR46165">
    <property type="entry name" value="SET AND MYND DOMAIN-CONTAINING PROTEIN 4"/>
    <property type="match status" value="1"/>
</dbReference>
<evidence type="ECO:0000313" key="13">
    <source>
        <dbReference type="EnsemblMetazoa" id="G6179.1:cds"/>
    </source>
</evidence>
<dbReference type="Pfam" id="PF00856">
    <property type="entry name" value="SET"/>
    <property type="match status" value="1"/>
</dbReference>
<keyword evidence="2" id="KW-0808">Transferase</keyword>
<dbReference type="InterPro" id="IPR044421">
    <property type="entry name" value="SMYD4_SET"/>
</dbReference>
<dbReference type="AlphaFoldDB" id="A0A8W8NK48"/>
<dbReference type="SUPFAM" id="SSF144232">
    <property type="entry name" value="HIT/MYND zinc finger-like"/>
    <property type="match status" value="1"/>
</dbReference>
<dbReference type="InterPro" id="IPR011990">
    <property type="entry name" value="TPR-like_helical_dom_sf"/>
</dbReference>
<reference evidence="13" key="1">
    <citation type="submission" date="2022-08" db="UniProtKB">
        <authorList>
            <consortium name="EnsemblMetazoa"/>
        </authorList>
    </citation>
    <scope>IDENTIFICATION</scope>
    <source>
        <strain evidence="13">05x7-T-G4-1.051#20</strain>
    </source>
</reference>
<feature type="domain" description="SET" evidence="11">
    <location>
        <begin position="275"/>
        <end position="553"/>
    </location>
</feature>
<dbReference type="Gene3D" id="2.170.270.10">
    <property type="entry name" value="SET domain"/>
    <property type="match status" value="1"/>
</dbReference>
<dbReference type="Pfam" id="PF01753">
    <property type="entry name" value="zf-MYND"/>
    <property type="match status" value="1"/>
</dbReference>
<dbReference type="InterPro" id="IPR052097">
    <property type="entry name" value="SET-MYND_domain_protein"/>
</dbReference>
<keyword evidence="6" id="KW-0862">Zinc</keyword>
<keyword evidence="4" id="KW-0479">Metal-binding</keyword>
<dbReference type="GO" id="GO:0032259">
    <property type="term" value="P:methylation"/>
    <property type="evidence" value="ECO:0007669"/>
    <property type="project" value="UniProtKB-KW"/>
</dbReference>
<keyword evidence="5 10" id="KW-0863">Zinc-finger</keyword>
<evidence type="ECO:0000256" key="3">
    <source>
        <dbReference type="ARBA" id="ARBA00022691"/>
    </source>
</evidence>
<dbReference type="PROSITE" id="PS50280">
    <property type="entry name" value="SET"/>
    <property type="match status" value="1"/>
</dbReference>
<evidence type="ECO:0000256" key="4">
    <source>
        <dbReference type="ARBA" id="ARBA00022723"/>
    </source>
</evidence>
<protein>
    <recommendedName>
        <fullName evidence="8">Protein-lysine N-methyltransferase SMYD4</fullName>
    </recommendedName>
    <alternativeName>
        <fullName evidence="9">SET and MYND domain-containing protein 4</fullName>
    </alternativeName>
</protein>
<dbReference type="GO" id="GO:0005737">
    <property type="term" value="C:cytoplasm"/>
    <property type="evidence" value="ECO:0007669"/>
    <property type="project" value="TreeGrafter"/>
</dbReference>
<organism evidence="13 14">
    <name type="scientific">Magallana gigas</name>
    <name type="common">Pacific oyster</name>
    <name type="synonym">Crassostrea gigas</name>
    <dbReference type="NCBI Taxonomy" id="29159"/>
    <lineage>
        <taxon>Eukaryota</taxon>
        <taxon>Metazoa</taxon>
        <taxon>Spiralia</taxon>
        <taxon>Lophotrochozoa</taxon>
        <taxon>Mollusca</taxon>
        <taxon>Bivalvia</taxon>
        <taxon>Autobranchia</taxon>
        <taxon>Pteriomorphia</taxon>
        <taxon>Ostreida</taxon>
        <taxon>Ostreoidea</taxon>
        <taxon>Ostreidae</taxon>
        <taxon>Magallana</taxon>
    </lineage>
</organism>
<proteinExistence type="predicted"/>
<evidence type="ECO:0000256" key="10">
    <source>
        <dbReference type="PROSITE-ProRule" id="PRU00134"/>
    </source>
</evidence>
<dbReference type="InterPro" id="IPR002893">
    <property type="entry name" value="Znf_MYND"/>
</dbReference>
<sequence>MHTPTFSCQLHLIDIIDLEFLTADMEAIQKAIREEFQKKHEFVKTMEEFSKMKTNEERVKFVLSLPVVQKHIHLEDYDNGKNSEESCHLRTEGNQYFIKKNYSKSLKLYTASVLKAPVTNMNCFDKMETKTETKDLELANAYANRSAAMFHLKDYAACLWNAELAFRFGYPTENHYKLHDRQGKCHRQLQDFIKAKQSFQSALKSLEFSTLDEKKRQNLCKDMQRLIEEVKIEGRNLDLENHMDEEQRQVVNHFHSDLPQIDKSSQNSVFLSASSTVSLRESTEMGRGLMASTDIKVGDIVAVEKPYASVNLPEREQEYCSHCSKRINAPVPCQQCSDVAFCSLQCQEEAWTEYHRIECKIIRHVQNMKSKLGHLAFRMVLKAGFPFLFKERSNFCKDDVSESIGYNGDGCYDSENYHALYTLVNHGDKRTPEDLFNKAVQTVYLLRCLELTPFFKDCQKGQEMDAKCYIGSHILRQIQMLPCNAHEISEILWKPGDPTVTNSIEIGSGAYALLSLINHSCDPSVVRHNYGNICVVRAIKPIKKGEEILDNYGALYPLTIREERRAKLRPQYFFDCNCDACQLELPLYFDIPDDVPVFKCKDCSGPIFISQDKDLAEAECSSCHEKKDLNQTVMKLQESTNGYHVALEQVLAGVDMQAALEVLLKHLEFLTVHISLPWRDINNCQEAIKQCFATQANSYILP</sequence>
<evidence type="ECO:0000256" key="1">
    <source>
        <dbReference type="ARBA" id="ARBA00022603"/>
    </source>
</evidence>
<dbReference type="PROSITE" id="PS01360">
    <property type="entry name" value="ZF_MYND_1"/>
    <property type="match status" value="1"/>
</dbReference>
<dbReference type="Proteomes" id="UP000005408">
    <property type="component" value="Unassembled WGS sequence"/>
</dbReference>
<dbReference type="Gene3D" id="6.10.140.2220">
    <property type="match status" value="1"/>
</dbReference>
<evidence type="ECO:0000256" key="5">
    <source>
        <dbReference type="ARBA" id="ARBA00022771"/>
    </source>
</evidence>
<dbReference type="Gene3D" id="1.25.40.10">
    <property type="entry name" value="Tetratricopeptide repeat domain"/>
    <property type="match status" value="1"/>
</dbReference>
<dbReference type="InterPro" id="IPR046341">
    <property type="entry name" value="SET_dom_sf"/>
</dbReference>
<keyword evidence="14" id="KW-1185">Reference proteome</keyword>
<keyword evidence="1" id="KW-0489">Methyltransferase</keyword>
<dbReference type="Gene3D" id="1.10.220.160">
    <property type="match status" value="1"/>
</dbReference>
<dbReference type="InterPro" id="IPR001214">
    <property type="entry name" value="SET_dom"/>
</dbReference>
<evidence type="ECO:0000313" key="14">
    <source>
        <dbReference type="Proteomes" id="UP000005408"/>
    </source>
</evidence>
<dbReference type="GO" id="GO:0008270">
    <property type="term" value="F:zinc ion binding"/>
    <property type="evidence" value="ECO:0007669"/>
    <property type="project" value="UniProtKB-KW"/>
</dbReference>
<evidence type="ECO:0000256" key="8">
    <source>
        <dbReference type="ARBA" id="ARBA00093635"/>
    </source>
</evidence>
<name>A0A8W8NK48_MAGGI</name>
<evidence type="ECO:0000256" key="9">
    <source>
        <dbReference type="ARBA" id="ARBA00093680"/>
    </source>
</evidence>
<feature type="domain" description="MYND-type" evidence="12">
    <location>
        <begin position="320"/>
        <end position="359"/>
    </location>
</feature>
<dbReference type="SUPFAM" id="SSF82199">
    <property type="entry name" value="SET domain"/>
    <property type="match status" value="1"/>
</dbReference>
<dbReference type="SUPFAM" id="SSF48452">
    <property type="entry name" value="TPR-like"/>
    <property type="match status" value="1"/>
</dbReference>
<keyword evidence="3" id="KW-0949">S-adenosyl-L-methionine</keyword>